<reference evidence="3 4" key="1">
    <citation type="journal article" date="2015" name="Genome Announc.">
        <title>Expanding the biotechnology potential of lactobacilli through comparative genomics of 213 strains and associated genera.</title>
        <authorList>
            <person name="Sun Z."/>
            <person name="Harris H.M."/>
            <person name="McCann A."/>
            <person name="Guo C."/>
            <person name="Argimon S."/>
            <person name="Zhang W."/>
            <person name="Yang X."/>
            <person name="Jeffery I.B."/>
            <person name="Cooney J.C."/>
            <person name="Kagawa T.F."/>
            <person name="Liu W."/>
            <person name="Song Y."/>
            <person name="Salvetti E."/>
            <person name="Wrobel A."/>
            <person name="Rasinkangas P."/>
            <person name="Parkhill J."/>
            <person name="Rea M.C."/>
            <person name="O'Sullivan O."/>
            <person name="Ritari J."/>
            <person name="Douillard F.P."/>
            <person name="Paul Ross R."/>
            <person name="Yang R."/>
            <person name="Briner A.E."/>
            <person name="Felis G.E."/>
            <person name="de Vos W.M."/>
            <person name="Barrangou R."/>
            <person name="Klaenhammer T.R."/>
            <person name="Caufield P.W."/>
            <person name="Cui Y."/>
            <person name="Zhang H."/>
            <person name="O'Toole P.W."/>
        </authorList>
    </citation>
    <scope>NUCLEOTIDE SEQUENCE [LARGE SCALE GENOMIC DNA]</scope>
    <source>
        <strain evidence="3 4">DSM 21116</strain>
    </source>
</reference>
<dbReference type="Proteomes" id="UP000051131">
    <property type="component" value="Unassembled WGS sequence"/>
</dbReference>
<dbReference type="OrthoDB" id="9807770at2"/>
<dbReference type="CDD" id="cd10456">
    <property type="entry name" value="GIY-YIG_UPF0213"/>
    <property type="match status" value="1"/>
</dbReference>
<accession>A0A0R2CIM3</accession>
<dbReference type="InterPro" id="IPR050190">
    <property type="entry name" value="UPF0213_domain"/>
</dbReference>
<dbReference type="EMBL" id="AYZE01000014">
    <property type="protein sequence ID" value="KRM91072.1"/>
    <property type="molecule type" value="Genomic_DNA"/>
</dbReference>
<organism evidence="3 4">
    <name type="scientific">Liquorilactobacillus cacaonum DSM 21116</name>
    <dbReference type="NCBI Taxonomy" id="1423729"/>
    <lineage>
        <taxon>Bacteria</taxon>
        <taxon>Bacillati</taxon>
        <taxon>Bacillota</taxon>
        <taxon>Bacilli</taxon>
        <taxon>Lactobacillales</taxon>
        <taxon>Lactobacillaceae</taxon>
        <taxon>Liquorilactobacillus</taxon>
    </lineage>
</organism>
<dbReference type="InterPro" id="IPR035901">
    <property type="entry name" value="GIY-YIG_endonuc_sf"/>
</dbReference>
<dbReference type="RefSeq" id="WP_057829276.1">
    <property type="nucleotide sequence ID" value="NZ_AYZE01000014.1"/>
</dbReference>
<name>A0A0R2CIM3_9LACO</name>
<dbReference type="Gene3D" id="3.40.1440.10">
    <property type="entry name" value="GIY-YIG endonuclease"/>
    <property type="match status" value="1"/>
</dbReference>
<dbReference type="SUPFAM" id="SSF82771">
    <property type="entry name" value="GIY-YIG endonuclease"/>
    <property type="match status" value="1"/>
</dbReference>
<dbReference type="InterPro" id="IPR000305">
    <property type="entry name" value="GIY-YIG_endonuc"/>
</dbReference>
<dbReference type="Pfam" id="PF01541">
    <property type="entry name" value="GIY-YIG"/>
    <property type="match status" value="1"/>
</dbReference>
<dbReference type="PROSITE" id="PS50164">
    <property type="entry name" value="GIY_YIG"/>
    <property type="match status" value="1"/>
</dbReference>
<evidence type="ECO:0000256" key="1">
    <source>
        <dbReference type="ARBA" id="ARBA00007435"/>
    </source>
</evidence>
<sequence length="97" mass="11519">MEIKNKQYFFYILLCADNTLYGGFTNDVNHRLAVHNAGKGAKYTRLKRRRPLELIYYETFDNKSDALKAEYAFKHQARKQKLQFLEENGVEVKKLKK</sequence>
<feature type="domain" description="GIY-YIG" evidence="2">
    <location>
        <begin position="6"/>
        <end position="83"/>
    </location>
</feature>
<evidence type="ECO:0000313" key="3">
    <source>
        <dbReference type="EMBL" id="KRM91072.1"/>
    </source>
</evidence>
<evidence type="ECO:0000313" key="4">
    <source>
        <dbReference type="Proteomes" id="UP000051131"/>
    </source>
</evidence>
<dbReference type="PANTHER" id="PTHR34477:SF1">
    <property type="entry name" value="UPF0213 PROTEIN YHBQ"/>
    <property type="match status" value="1"/>
</dbReference>
<protein>
    <recommendedName>
        <fullName evidence="2">GIY-YIG domain-containing protein</fullName>
    </recommendedName>
</protein>
<comment type="similarity">
    <text evidence="1">Belongs to the UPF0213 family.</text>
</comment>
<dbReference type="PATRIC" id="fig|1423729.3.peg.1082"/>
<dbReference type="PANTHER" id="PTHR34477">
    <property type="entry name" value="UPF0213 PROTEIN YHBQ"/>
    <property type="match status" value="1"/>
</dbReference>
<keyword evidence="4" id="KW-1185">Reference proteome</keyword>
<dbReference type="STRING" id="1423729.FC80_GL001068"/>
<comment type="caution">
    <text evidence="3">The sequence shown here is derived from an EMBL/GenBank/DDBJ whole genome shotgun (WGS) entry which is preliminary data.</text>
</comment>
<gene>
    <name evidence="3" type="ORF">FC80_GL001068</name>
</gene>
<proteinExistence type="inferred from homology"/>
<evidence type="ECO:0000259" key="2">
    <source>
        <dbReference type="PROSITE" id="PS50164"/>
    </source>
</evidence>
<dbReference type="AlphaFoldDB" id="A0A0R2CIM3"/>